<comment type="similarity">
    <text evidence="3">Belongs to the glycosyl hydrolase 17 family.</text>
</comment>
<dbReference type="Gene3D" id="3.20.20.80">
    <property type="entry name" value="Glycosidases"/>
    <property type="match status" value="2"/>
</dbReference>
<evidence type="ECO:0000256" key="13">
    <source>
        <dbReference type="ARBA" id="ARBA00042373"/>
    </source>
</evidence>
<evidence type="ECO:0000256" key="14">
    <source>
        <dbReference type="ARBA" id="ARBA00043078"/>
    </source>
</evidence>
<evidence type="ECO:0000256" key="4">
    <source>
        <dbReference type="ARBA" id="ARBA00012780"/>
    </source>
</evidence>
<gene>
    <name evidence="17" type="ORF">SCP_1200830</name>
</gene>
<evidence type="ECO:0000256" key="8">
    <source>
        <dbReference type="ARBA" id="ARBA00023180"/>
    </source>
</evidence>
<comment type="function">
    <text evidence="12">Glucanases play a role in cell expansion during growth, in cell-cell fusion during mating, and in spore release during sporulation. This enzyme may be involved in beta-glucan degradation. Active on laminarin and lichenan.</text>
</comment>
<feature type="transmembrane region" description="Helical" evidence="16">
    <location>
        <begin position="111"/>
        <end position="134"/>
    </location>
</feature>
<keyword evidence="7 16" id="KW-0472">Membrane</keyword>
<evidence type="ECO:0000256" key="5">
    <source>
        <dbReference type="ARBA" id="ARBA00022475"/>
    </source>
</evidence>
<comment type="caution">
    <text evidence="17">The sequence shown here is derived from an EMBL/GenBank/DDBJ whole genome shotgun (WGS) entry which is preliminary data.</text>
</comment>
<feature type="compositionally biased region" description="Low complexity" evidence="15">
    <location>
        <begin position="136"/>
        <end position="153"/>
    </location>
</feature>
<keyword evidence="16" id="KW-0812">Transmembrane</keyword>
<dbReference type="OrthoDB" id="68336at2759"/>
<dbReference type="GO" id="GO:0009277">
    <property type="term" value="C:fungal-type cell wall"/>
    <property type="evidence" value="ECO:0007669"/>
    <property type="project" value="TreeGrafter"/>
</dbReference>
<keyword evidence="16" id="KW-1133">Transmembrane helix</keyword>
<evidence type="ECO:0000313" key="17">
    <source>
        <dbReference type="EMBL" id="GBE87858.1"/>
    </source>
</evidence>
<organism evidence="17 18">
    <name type="scientific">Sparassis crispa</name>
    <dbReference type="NCBI Taxonomy" id="139825"/>
    <lineage>
        <taxon>Eukaryota</taxon>
        <taxon>Fungi</taxon>
        <taxon>Dikarya</taxon>
        <taxon>Basidiomycota</taxon>
        <taxon>Agaricomycotina</taxon>
        <taxon>Agaricomycetes</taxon>
        <taxon>Polyporales</taxon>
        <taxon>Sparassidaceae</taxon>
        <taxon>Sparassis</taxon>
    </lineage>
</organism>
<keyword evidence="6" id="KW-0378">Hydrolase</keyword>
<dbReference type="GO" id="GO:0071555">
    <property type="term" value="P:cell wall organization"/>
    <property type="evidence" value="ECO:0007669"/>
    <property type="project" value="UniProtKB-KW"/>
</dbReference>
<comment type="catalytic activity">
    <reaction evidence="1">
        <text>Hydrolysis of (1-&gt;3)-beta-D-glucosidic linkages in (1-&gt;3)-beta-D-glucans.</text>
        <dbReference type="EC" id="3.2.1.39"/>
    </reaction>
</comment>
<dbReference type="GeneID" id="38784775"/>
<feature type="region of interest" description="Disordered" evidence="15">
    <location>
        <begin position="136"/>
        <end position="165"/>
    </location>
</feature>
<dbReference type="GO" id="GO:0042973">
    <property type="term" value="F:glucan endo-1,3-beta-D-glucosidase activity"/>
    <property type="evidence" value="ECO:0007669"/>
    <property type="project" value="UniProtKB-EC"/>
</dbReference>
<evidence type="ECO:0000256" key="6">
    <source>
        <dbReference type="ARBA" id="ARBA00022801"/>
    </source>
</evidence>
<dbReference type="GO" id="GO:0009986">
    <property type="term" value="C:cell surface"/>
    <property type="evidence" value="ECO:0007669"/>
    <property type="project" value="TreeGrafter"/>
</dbReference>
<keyword evidence="10" id="KW-0961">Cell wall biogenesis/degradation</keyword>
<accession>A0A401H0C3</accession>
<dbReference type="AlphaFoldDB" id="A0A401H0C3"/>
<reference evidence="17 18" key="1">
    <citation type="journal article" date="2018" name="Sci. Rep.">
        <title>Genome sequence of the cauliflower mushroom Sparassis crispa (Hanabiratake) and its association with beneficial usage.</title>
        <authorList>
            <person name="Kiyama R."/>
            <person name="Furutani Y."/>
            <person name="Kawaguchi K."/>
            <person name="Nakanishi T."/>
        </authorList>
    </citation>
    <scope>NUCLEOTIDE SEQUENCE [LARGE SCALE GENOMIC DNA]</scope>
</reference>
<dbReference type="EC" id="3.2.1.39" evidence="4"/>
<evidence type="ECO:0000256" key="3">
    <source>
        <dbReference type="ARBA" id="ARBA00008773"/>
    </source>
</evidence>
<dbReference type="GO" id="GO:0000272">
    <property type="term" value="P:polysaccharide catabolic process"/>
    <property type="evidence" value="ECO:0007669"/>
    <property type="project" value="UniProtKB-KW"/>
</dbReference>
<comment type="subcellular location">
    <subcellularLocation>
        <location evidence="2">Cell membrane</location>
        <topology evidence="2">Single-pass type II membrane protein</topology>
    </subcellularLocation>
</comment>
<dbReference type="FunCoup" id="A0A401H0C3">
    <property type="interactions" value="30"/>
</dbReference>
<dbReference type="STRING" id="139825.A0A401H0C3"/>
<dbReference type="InterPro" id="IPR050732">
    <property type="entry name" value="Beta-glucan_modifiers"/>
</dbReference>
<keyword evidence="11" id="KW-0624">Polysaccharide degradation</keyword>
<name>A0A401H0C3_9APHY</name>
<sequence>MAGRYRDESPGGNWDGDLQNQDDYYHLTDSNLPPPHRLSGADDPYASFNHSSSAVHQIITPDPVLPLNNPSASAMNNNGTYSNLDSPYSNAAYSSSQWLEKQQASSRRSKYIVIGSLVTLLILIGVGVGVGVGVSKSNSSKHSSSNSASGGVVNQTNPNDPSTFVPDSNLRHVFYGLSYTPTGSQLPDCGNSLADVIEDIQLMSQLTSRIHLYGADCNQTALVLEAIRQTKTNMSVYVADYNVPTNSTPYEQQRDYIIEALKTYGTDNILGVLVGNEFILDYLGANGGTSPNDAVGDAGGKLLISNITDMKSTLASNGFGSIPVGTADAGAYFNDQVLQSVDFAMSNIHPWFANVSIEQSAGWTYEFFEQQNVAITASYANNPKWYIGETGWPSNSTNIQNESNGPSNASVANLQYFMDTFVCESNQNGTGYFYFEFMDETWQALEFGGVEGSWGLFYPNKTLKPLTIPTCTVS</sequence>
<dbReference type="InParanoid" id="A0A401H0C3"/>
<keyword evidence="5" id="KW-1003">Cell membrane</keyword>
<dbReference type="InterPro" id="IPR017853">
    <property type="entry name" value="GH"/>
</dbReference>
<keyword evidence="9" id="KW-0119">Carbohydrate metabolism</keyword>
<evidence type="ECO:0000256" key="1">
    <source>
        <dbReference type="ARBA" id="ARBA00000382"/>
    </source>
</evidence>
<dbReference type="EMBL" id="BFAD01000012">
    <property type="protein sequence ID" value="GBE87858.1"/>
    <property type="molecule type" value="Genomic_DNA"/>
</dbReference>
<dbReference type="GO" id="GO:0005576">
    <property type="term" value="C:extracellular region"/>
    <property type="evidence" value="ECO:0007669"/>
    <property type="project" value="TreeGrafter"/>
</dbReference>
<evidence type="ECO:0000256" key="9">
    <source>
        <dbReference type="ARBA" id="ARBA00023277"/>
    </source>
</evidence>
<evidence type="ECO:0000256" key="11">
    <source>
        <dbReference type="ARBA" id="ARBA00023326"/>
    </source>
</evidence>
<dbReference type="PANTHER" id="PTHR16631:SF17">
    <property type="entry name" value="GLUCAN ENDO-1,3-BETA-GLUCOSIDASE BTGC"/>
    <property type="match status" value="1"/>
</dbReference>
<feature type="compositionally biased region" description="Polar residues" evidence="15">
    <location>
        <begin position="154"/>
        <end position="165"/>
    </location>
</feature>
<dbReference type="PANTHER" id="PTHR16631">
    <property type="entry name" value="GLUCAN 1,3-BETA-GLUCOSIDASE"/>
    <property type="match status" value="1"/>
</dbReference>
<dbReference type="GO" id="GO:0005886">
    <property type="term" value="C:plasma membrane"/>
    <property type="evidence" value="ECO:0007669"/>
    <property type="project" value="UniProtKB-SubCell"/>
</dbReference>
<evidence type="ECO:0000256" key="10">
    <source>
        <dbReference type="ARBA" id="ARBA00023316"/>
    </source>
</evidence>
<dbReference type="SUPFAM" id="SSF51445">
    <property type="entry name" value="(Trans)glycosidases"/>
    <property type="match status" value="1"/>
</dbReference>
<dbReference type="RefSeq" id="XP_027618771.1">
    <property type="nucleotide sequence ID" value="XM_027762970.1"/>
</dbReference>
<feature type="region of interest" description="Disordered" evidence="15">
    <location>
        <begin position="1"/>
        <end position="44"/>
    </location>
</feature>
<dbReference type="Proteomes" id="UP000287166">
    <property type="component" value="Unassembled WGS sequence"/>
</dbReference>
<evidence type="ECO:0000256" key="15">
    <source>
        <dbReference type="SAM" id="MobiDB-lite"/>
    </source>
</evidence>
<keyword evidence="8" id="KW-0325">Glycoprotein</keyword>
<evidence type="ECO:0000256" key="16">
    <source>
        <dbReference type="SAM" id="Phobius"/>
    </source>
</evidence>
<evidence type="ECO:0000256" key="7">
    <source>
        <dbReference type="ARBA" id="ARBA00023136"/>
    </source>
</evidence>
<evidence type="ECO:0000256" key="12">
    <source>
        <dbReference type="ARBA" id="ARBA00037649"/>
    </source>
</evidence>
<proteinExistence type="inferred from homology"/>
<protein>
    <recommendedName>
        <fullName evidence="4">glucan endo-1,3-beta-D-glucosidase</fullName>
        <ecNumber evidence="4">3.2.1.39</ecNumber>
    </recommendedName>
    <alternativeName>
        <fullName evidence="14">Endo-1,3-beta-glucanase btgC</fullName>
    </alternativeName>
    <alternativeName>
        <fullName evidence="13">Laminarinase btgC</fullName>
    </alternativeName>
</protein>
<evidence type="ECO:0000313" key="18">
    <source>
        <dbReference type="Proteomes" id="UP000287166"/>
    </source>
</evidence>
<keyword evidence="18" id="KW-1185">Reference proteome</keyword>
<evidence type="ECO:0000256" key="2">
    <source>
        <dbReference type="ARBA" id="ARBA00004401"/>
    </source>
</evidence>